<protein>
    <submittedName>
        <fullName evidence="3">Uncharacterized protein</fullName>
    </submittedName>
</protein>
<feature type="region of interest" description="Disordered" evidence="1">
    <location>
        <begin position="1"/>
        <end position="68"/>
    </location>
</feature>
<feature type="transmembrane region" description="Helical" evidence="2">
    <location>
        <begin position="74"/>
        <end position="94"/>
    </location>
</feature>
<proteinExistence type="predicted"/>
<name>A0A7Y9JMY7_9MICO</name>
<reference evidence="3 4" key="1">
    <citation type="submission" date="2020-07" db="EMBL/GenBank/DDBJ databases">
        <title>Sequencing the genomes of 1000 actinobacteria strains.</title>
        <authorList>
            <person name="Klenk H.-P."/>
        </authorList>
    </citation>
    <scope>NUCLEOTIDE SEQUENCE [LARGE SCALE GENOMIC DNA]</scope>
    <source>
        <strain evidence="3 4">DSM 22185</strain>
    </source>
</reference>
<evidence type="ECO:0000313" key="3">
    <source>
        <dbReference type="EMBL" id="NYD53079.1"/>
    </source>
</evidence>
<keyword evidence="2" id="KW-0812">Transmembrane</keyword>
<feature type="compositionally biased region" description="Low complexity" evidence="1">
    <location>
        <begin position="39"/>
        <end position="63"/>
    </location>
</feature>
<dbReference type="AlphaFoldDB" id="A0A7Y9JMY7"/>
<dbReference type="Proteomes" id="UP000552045">
    <property type="component" value="Unassembled WGS sequence"/>
</dbReference>
<evidence type="ECO:0000313" key="4">
    <source>
        <dbReference type="Proteomes" id="UP000552045"/>
    </source>
</evidence>
<keyword evidence="4" id="KW-1185">Reference proteome</keyword>
<keyword evidence="2" id="KW-0472">Membrane</keyword>
<feature type="transmembrane region" description="Helical" evidence="2">
    <location>
        <begin position="154"/>
        <end position="176"/>
    </location>
</feature>
<dbReference type="InterPro" id="IPR046231">
    <property type="entry name" value="DUF6264"/>
</dbReference>
<sequence>MSDPVAASGSHPQFGEYASPEEQARRAGRSIEPVADAEPSTSAPTARPGSASTASAAPRSSAGEARRTHPADRIITLALLGYGLFTVVSSAVAYSDMTTLMNQALSMMGAQGEFTNHAQGKLWGIIAAVVLIAGWTLTAGWAAMRLRAGRSAWWVPLVGAVVFTVAASVCLTVPLLGDPAFLDALNAGAGGAS</sequence>
<feature type="transmembrane region" description="Helical" evidence="2">
    <location>
        <begin position="122"/>
        <end position="142"/>
    </location>
</feature>
<dbReference type="Pfam" id="PF19779">
    <property type="entry name" value="DUF6264"/>
    <property type="match status" value="1"/>
</dbReference>
<dbReference type="RefSeq" id="WP_179430342.1">
    <property type="nucleotide sequence ID" value="NZ_BAABLC010000003.1"/>
</dbReference>
<dbReference type="EMBL" id="JACCBH010000001">
    <property type="protein sequence ID" value="NYD53079.1"/>
    <property type="molecule type" value="Genomic_DNA"/>
</dbReference>
<evidence type="ECO:0000256" key="2">
    <source>
        <dbReference type="SAM" id="Phobius"/>
    </source>
</evidence>
<gene>
    <name evidence="3" type="ORF">BKA02_000134</name>
</gene>
<evidence type="ECO:0000256" key="1">
    <source>
        <dbReference type="SAM" id="MobiDB-lite"/>
    </source>
</evidence>
<accession>A0A7Y9JMY7</accession>
<comment type="caution">
    <text evidence="3">The sequence shown here is derived from an EMBL/GenBank/DDBJ whole genome shotgun (WGS) entry which is preliminary data.</text>
</comment>
<keyword evidence="2" id="KW-1133">Transmembrane helix</keyword>
<organism evidence="3 4">
    <name type="scientific">Microbacterium pseudoresistens</name>
    <dbReference type="NCBI Taxonomy" id="640634"/>
    <lineage>
        <taxon>Bacteria</taxon>
        <taxon>Bacillati</taxon>
        <taxon>Actinomycetota</taxon>
        <taxon>Actinomycetes</taxon>
        <taxon>Micrococcales</taxon>
        <taxon>Microbacteriaceae</taxon>
        <taxon>Microbacterium</taxon>
    </lineage>
</organism>